<gene>
    <name evidence="3" type="ORF">HNY73_018286</name>
</gene>
<feature type="signal peptide" evidence="2">
    <location>
        <begin position="1"/>
        <end position="26"/>
    </location>
</feature>
<evidence type="ECO:0000313" key="4">
    <source>
        <dbReference type="Proteomes" id="UP000807504"/>
    </source>
</evidence>
<organism evidence="3 4">
    <name type="scientific">Argiope bruennichi</name>
    <name type="common">Wasp spider</name>
    <name type="synonym">Aranea bruennichi</name>
    <dbReference type="NCBI Taxonomy" id="94029"/>
    <lineage>
        <taxon>Eukaryota</taxon>
        <taxon>Metazoa</taxon>
        <taxon>Ecdysozoa</taxon>
        <taxon>Arthropoda</taxon>
        <taxon>Chelicerata</taxon>
        <taxon>Arachnida</taxon>
        <taxon>Araneae</taxon>
        <taxon>Araneomorphae</taxon>
        <taxon>Entelegynae</taxon>
        <taxon>Araneoidea</taxon>
        <taxon>Araneidae</taxon>
        <taxon>Argiope</taxon>
    </lineage>
</organism>
<feature type="region of interest" description="Disordered" evidence="1">
    <location>
        <begin position="51"/>
        <end position="71"/>
    </location>
</feature>
<evidence type="ECO:0000256" key="1">
    <source>
        <dbReference type="SAM" id="MobiDB-lite"/>
    </source>
</evidence>
<proteinExistence type="predicted"/>
<dbReference type="AlphaFoldDB" id="A0A8T0EDJ7"/>
<name>A0A8T0EDJ7_ARGBR</name>
<evidence type="ECO:0000256" key="2">
    <source>
        <dbReference type="SAM" id="SignalP"/>
    </source>
</evidence>
<dbReference type="EMBL" id="JABXBU010002228">
    <property type="protein sequence ID" value="KAF8770797.1"/>
    <property type="molecule type" value="Genomic_DNA"/>
</dbReference>
<accession>A0A8T0EDJ7</accession>
<evidence type="ECO:0000313" key="3">
    <source>
        <dbReference type="EMBL" id="KAF8770797.1"/>
    </source>
</evidence>
<dbReference type="Proteomes" id="UP000807504">
    <property type="component" value="Unassembled WGS sequence"/>
</dbReference>
<reference evidence="3" key="2">
    <citation type="submission" date="2020-06" db="EMBL/GenBank/DDBJ databases">
        <authorList>
            <person name="Sheffer M."/>
        </authorList>
    </citation>
    <scope>NUCLEOTIDE SEQUENCE</scope>
</reference>
<reference evidence="3" key="1">
    <citation type="journal article" date="2020" name="bioRxiv">
        <title>Chromosome-level reference genome of the European wasp spider Argiope bruennichi: a resource for studies on range expansion and evolutionary adaptation.</title>
        <authorList>
            <person name="Sheffer M.M."/>
            <person name="Hoppe A."/>
            <person name="Krehenwinkel H."/>
            <person name="Uhl G."/>
            <person name="Kuss A.W."/>
            <person name="Jensen L."/>
            <person name="Jensen C."/>
            <person name="Gillespie R.G."/>
            <person name="Hoff K.J."/>
            <person name="Prost S."/>
        </authorList>
    </citation>
    <scope>NUCLEOTIDE SEQUENCE</scope>
</reference>
<keyword evidence="4" id="KW-1185">Reference proteome</keyword>
<keyword evidence="2" id="KW-0732">Signal</keyword>
<sequence length="71" mass="8182">MKISVVTLLVWFLLLNLVQFVTVTEGAAIQKRETPKKHWPPFCHFKICNMGRPRKPKTSARSEESQLNLTS</sequence>
<comment type="caution">
    <text evidence="3">The sequence shown here is derived from an EMBL/GenBank/DDBJ whole genome shotgun (WGS) entry which is preliminary data.</text>
</comment>
<protein>
    <submittedName>
        <fullName evidence="3">Uncharacterized protein</fullName>
    </submittedName>
</protein>
<feature type="chain" id="PRO_5035821537" evidence="2">
    <location>
        <begin position="27"/>
        <end position="71"/>
    </location>
</feature>